<evidence type="ECO:0000256" key="1">
    <source>
        <dbReference type="HAMAP-Rule" id="MF_00645"/>
    </source>
</evidence>
<dbReference type="EMBL" id="NDWU01000004">
    <property type="protein sequence ID" value="PUA33802.1"/>
    <property type="molecule type" value="Genomic_DNA"/>
</dbReference>
<dbReference type="InterPro" id="IPR036071">
    <property type="entry name" value="AMMECR1_dom_sf"/>
</dbReference>
<dbReference type="HAMAP" id="MF_00645">
    <property type="entry name" value="AMMECR1"/>
    <property type="match status" value="1"/>
</dbReference>
<evidence type="ECO:0000313" key="4">
    <source>
        <dbReference type="Proteomes" id="UP000244066"/>
    </source>
</evidence>
<gene>
    <name evidence="3" type="ORF">B9J98_02360</name>
</gene>
<dbReference type="Pfam" id="PF01871">
    <property type="entry name" value="AMMECR1"/>
    <property type="match status" value="1"/>
</dbReference>
<dbReference type="InterPro" id="IPR002733">
    <property type="entry name" value="AMMECR1_domain"/>
</dbReference>
<dbReference type="InterPro" id="IPR023472">
    <property type="entry name" value="Uncharacterised_MJ0810"/>
</dbReference>
<evidence type="ECO:0000313" key="3">
    <source>
        <dbReference type="EMBL" id="PUA33802.1"/>
    </source>
</evidence>
<dbReference type="Gene3D" id="3.30.700.20">
    <property type="entry name" value="Hypothetical protein ph0010, domain 1"/>
    <property type="match status" value="1"/>
</dbReference>
<organism evidence="3 4">
    <name type="scientific">Candidatus Terraquivivens tikiterensis</name>
    <dbReference type="NCBI Taxonomy" id="1980982"/>
    <lineage>
        <taxon>Archaea</taxon>
        <taxon>Nitrososphaerota</taxon>
        <taxon>Candidatus Wolframiiraptoraceae</taxon>
        <taxon>Candidatus Terraquivivens</taxon>
    </lineage>
</organism>
<accession>A0A2R7YA98</accession>
<dbReference type="PANTHER" id="PTHR13016:SF0">
    <property type="entry name" value="AMME SYNDROME CANDIDATE GENE 1 PROTEIN"/>
    <property type="match status" value="1"/>
</dbReference>
<name>A0A2R7YA98_9ARCH</name>
<dbReference type="InterPro" id="IPR027485">
    <property type="entry name" value="AMMECR1_N"/>
</dbReference>
<dbReference type="InterPro" id="IPR023473">
    <property type="entry name" value="AMMECR1"/>
</dbReference>
<protein>
    <recommendedName>
        <fullName evidence="1">Protein B9J98_02360</fullName>
    </recommendedName>
</protein>
<dbReference type="Gene3D" id="3.30.1490.150">
    <property type="entry name" value="Hypothetical protein ph0010, domain 2"/>
    <property type="match status" value="1"/>
</dbReference>
<comment type="caution">
    <text evidence="3">The sequence shown here is derived from an EMBL/GenBank/DDBJ whole genome shotgun (WGS) entry which is preliminary data.</text>
</comment>
<feature type="domain" description="AMMECR1" evidence="2">
    <location>
        <begin position="7"/>
        <end position="198"/>
    </location>
</feature>
<dbReference type="InterPro" id="IPR027623">
    <property type="entry name" value="AmmeMemoSam_A"/>
</dbReference>
<dbReference type="PROSITE" id="PS51112">
    <property type="entry name" value="AMMECR1"/>
    <property type="match status" value="1"/>
</dbReference>
<dbReference type="SUPFAM" id="SSF143447">
    <property type="entry name" value="AMMECR1-like"/>
    <property type="match status" value="1"/>
</dbReference>
<dbReference type="NCBIfam" id="TIGR04335">
    <property type="entry name" value="AmmeMemoSam_A"/>
    <property type="match status" value="1"/>
</dbReference>
<dbReference type="NCBIfam" id="TIGR00296">
    <property type="entry name" value="TIGR00296 family protein"/>
    <property type="match status" value="1"/>
</dbReference>
<sequence length="206" mass="22611">MGMLSLDEGVRLVRLARSAIQEYLRSGSVRVPAEDAGIPSKETGVFVSLYTYPEGELRGCIGFPLPVMRLPEATVKAAIAAATEDPRFPPLRLKEMDRVVVEVSVLSVPERIEFTNPKELPSKIIVGRDGLMIKSDRGSGLLLPQVPVEYGWDAEEFLCHLCLKAGLPATYWLTGKFDIYRFTAEIFAEESPGGNVVRKELKGCGA</sequence>
<dbReference type="AlphaFoldDB" id="A0A2R7YA98"/>
<evidence type="ECO:0000259" key="2">
    <source>
        <dbReference type="PROSITE" id="PS51112"/>
    </source>
</evidence>
<dbReference type="PANTHER" id="PTHR13016">
    <property type="entry name" value="AMMECR1 HOMOLOG"/>
    <property type="match status" value="1"/>
</dbReference>
<proteinExistence type="inferred from homology"/>
<dbReference type="Proteomes" id="UP000244066">
    <property type="component" value="Unassembled WGS sequence"/>
</dbReference>
<reference evidence="3 4" key="1">
    <citation type="submission" date="2017-04" db="EMBL/GenBank/DDBJ databases">
        <title>Draft Aigarchaeota genome from a New Zealand hot spring.</title>
        <authorList>
            <person name="Reysenbach A.-L."/>
            <person name="Donaho J.A."/>
            <person name="Gerhart J."/>
            <person name="Kelley J.F."/>
            <person name="Kouba K."/>
            <person name="Podar M."/>
            <person name="Stott M."/>
        </authorList>
    </citation>
    <scope>NUCLEOTIDE SEQUENCE [LARGE SCALE GENOMIC DNA]</scope>
    <source>
        <strain evidence="3">NZ13_MG1</strain>
    </source>
</reference>